<dbReference type="SMART" id="SM00028">
    <property type="entry name" value="TPR"/>
    <property type="match status" value="2"/>
</dbReference>
<evidence type="ECO:0000256" key="1">
    <source>
        <dbReference type="ARBA" id="ARBA00022737"/>
    </source>
</evidence>
<organism evidence="4 5">
    <name type="scientific">Syntrophorhabdus aromaticivorans</name>
    <dbReference type="NCBI Taxonomy" id="328301"/>
    <lineage>
        <taxon>Bacteria</taxon>
        <taxon>Pseudomonadati</taxon>
        <taxon>Thermodesulfobacteriota</taxon>
        <taxon>Syntrophorhabdia</taxon>
        <taxon>Syntrophorhabdales</taxon>
        <taxon>Syntrophorhabdaceae</taxon>
        <taxon>Syntrophorhabdus</taxon>
    </lineage>
</organism>
<proteinExistence type="predicted"/>
<evidence type="ECO:0000313" key="5">
    <source>
        <dbReference type="Proteomes" id="UP000777265"/>
    </source>
</evidence>
<dbReference type="PANTHER" id="PTHR45586">
    <property type="entry name" value="TPR REPEAT-CONTAINING PROTEIN PA4667"/>
    <property type="match status" value="1"/>
</dbReference>
<dbReference type="InterPro" id="IPR019734">
    <property type="entry name" value="TPR_rpt"/>
</dbReference>
<dbReference type="Pfam" id="PF14559">
    <property type="entry name" value="TPR_19"/>
    <property type="match status" value="1"/>
</dbReference>
<dbReference type="InterPro" id="IPR011990">
    <property type="entry name" value="TPR-like_helical_dom_sf"/>
</dbReference>
<dbReference type="Gene3D" id="1.25.40.10">
    <property type="entry name" value="Tetratricopeptide repeat domain"/>
    <property type="match status" value="1"/>
</dbReference>
<name>A0A971S1I1_9BACT</name>
<reference evidence="4" key="1">
    <citation type="journal article" date="2020" name="Biotechnol. Biofuels">
        <title>New insights from the biogas microbiome by comprehensive genome-resolved metagenomics of nearly 1600 species originating from multiple anaerobic digesters.</title>
        <authorList>
            <person name="Campanaro S."/>
            <person name="Treu L."/>
            <person name="Rodriguez-R L.M."/>
            <person name="Kovalovszki A."/>
            <person name="Ziels R.M."/>
            <person name="Maus I."/>
            <person name="Zhu X."/>
            <person name="Kougias P.G."/>
            <person name="Basile A."/>
            <person name="Luo G."/>
            <person name="Schluter A."/>
            <person name="Konstantinidis K.T."/>
            <person name="Angelidaki I."/>
        </authorList>
    </citation>
    <scope>NUCLEOTIDE SEQUENCE</scope>
    <source>
        <strain evidence="4">AS06rmzACSIP_7</strain>
    </source>
</reference>
<dbReference type="Proteomes" id="UP000777265">
    <property type="component" value="Unassembled WGS sequence"/>
</dbReference>
<keyword evidence="1" id="KW-0677">Repeat</keyword>
<accession>A0A971S1I1</accession>
<reference evidence="4" key="2">
    <citation type="submission" date="2020-01" db="EMBL/GenBank/DDBJ databases">
        <authorList>
            <person name="Campanaro S."/>
        </authorList>
    </citation>
    <scope>NUCLEOTIDE SEQUENCE</scope>
    <source>
        <strain evidence="4">AS06rmzACSIP_7</strain>
    </source>
</reference>
<dbReference type="Pfam" id="PF13432">
    <property type="entry name" value="TPR_16"/>
    <property type="match status" value="1"/>
</dbReference>
<gene>
    <name evidence="4" type="ORF">GXY80_11680</name>
</gene>
<evidence type="ECO:0000256" key="3">
    <source>
        <dbReference type="PROSITE-ProRule" id="PRU00339"/>
    </source>
</evidence>
<dbReference type="AlphaFoldDB" id="A0A971S1I1"/>
<feature type="repeat" description="TPR" evidence="3">
    <location>
        <begin position="183"/>
        <end position="216"/>
    </location>
</feature>
<dbReference type="InterPro" id="IPR051012">
    <property type="entry name" value="CellSynth/LPSAsmb/PSIAsmb"/>
</dbReference>
<dbReference type="PANTHER" id="PTHR45586:SF14">
    <property type="entry name" value="TETRATRICOPEPTIDE TPR_2 REPEAT PROTEIN"/>
    <property type="match status" value="1"/>
</dbReference>
<evidence type="ECO:0000256" key="2">
    <source>
        <dbReference type="ARBA" id="ARBA00022803"/>
    </source>
</evidence>
<evidence type="ECO:0000313" key="4">
    <source>
        <dbReference type="EMBL" id="NLW36121.1"/>
    </source>
</evidence>
<dbReference type="PROSITE" id="PS50005">
    <property type="entry name" value="TPR"/>
    <property type="match status" value="1"/>
</dbReference>
<protein>
    <submittedName>
        <fullName evidence="4">Tetratricopeptide repeat protein</fullName>
    </submittedName>
</protein>
<comment type="caution">
    <text evidence="4">The sequence shown here is derived from an EMBL/GenBank/DDBJ whole genome shotgun (WGS) entry which is preliminary data.</text>
</comment>
<dbReference type="SUPFAM" id="SSF48452">
    <property type="entry name" value="TPR-like"/>
    <property type="match status" value="1"/>
</dbReference>
<keyword evidence="2 3" id="KW-0802">TPR repeat</keyword>
<sequence length="402" mass="44078">MMKKKPHLFVSGYVKTLFLITVTCLVIMVSGDGRTAFCSEPPKPPPPNAEKLFQDAEKTAYSNEQEAIRLYKEGLSHKPDDWKARAALGGLYEKTGRLPEAIGEYQKYWTGTKTKKACVLFSRALSKAKFMFDAASVAEEGAKKFPSDPDLQLMAGEMFLNINAGKRAIPYLQSALKSKPGDAAGLSLLGKAYELDGNLAEAFKQYSLVLTINPKDNTAAEGRKRLKDRSVKAGRLLLFLPGGWLYSGRDILNLSTGQTILIDVKKGKTPKETAEQFAAGATPVSMFNRKPAVTDETLKYLAEQASKETKRNVTIEEIRTKLKAVTPGYTMETETIGPYKSILVHAFTDGAGMSEQFSRYVVSLTDGDSIISFLSDTGKPDPKTKDFMKGLTGRLIPEEGGK</sequence>
<dbReference type="EMBL" id="JAAYEE010000214">
    <property type="protein sequence ID" value="NLW36121.1"/>
    <property type="molecule type" value="Genomic_DNA"/>
</dbReference>